<evidence type="ECO:0000259" key="5">
    <source>
        <dbReference type="Pfam" id="PF00535"/>
    </source>
</evidence>
<keyword evidence="7" id="KW-1185">Reference proteome</keyword>
<accession>A0ABX1YFW7</accession>
<sequence length="677" mass="77468">MQKASIIIAVFPNQFEYMKASIDSIRRFTTKGSYELIVVESGSCLETRNWLAEETEIRSLFFEEQLSLSIALNEGMKVSKYDSILIMHEDTLVTENWLELLLDELYKNSKTGAVGPLTNFADDDQAEAVQFASMEELLAYARGLSKTNIVEERMTLSDFCFLFKRSVLETTGLLDEQLNGHTAIIDFGLRIIEHGYTLALCRHAYVHHYGINEVSTDKIHQRRFKIKWGFNCEAVKVESNIFRFLEIQNENIYKILILGLVKGKNATTLKIKQMYPDVEIKYCDIEQLSQLNRIEKFDYIILSSLVDPEHNLSDVKEMLAKHGQLIIEFSNINFVGVIKRLLLGEGLDADKRYWNLVDIGALFEEAGFQELDFEYVYNDTLQEQDDLFIQGLGDLVEKLPQVFEISSFLVSARMISKNGMLHELFSKLLQASNEETVSSILRFKTIQIVSALDSYAGPVVPLLNYLGISNLERRNMDDIIPYLSRAYELESDNSTTLINLATVMHSVGEDEQALGWLESIGDKSEHVSKWVRELKQTIFDKKLAKSKIKFLLRRIENNVEREASSMELIALLQQNEVSTNQIIESVMADIVDKIGTLNRVAINCFNSGLYEVVIPLLEKSHIVEPENEDTLFNLGYILFKFGAYNEALDFLMKIREPDEDVLSLQRDIEGSKNHGYK</sequence>
<dbReference type="InterPro" id="IPR029044">
    <property type="entry name" value="Nucleotide-diphossugar_trans"/>
</dbReference>
<dbReference type="Pfam" id="PF00535">
    <property type="entry name" value="Glycos_transf_2"/>
    <property type="match status" value="1"/>
</dbReference>
<dbReference type="InterPro" id="IPR001173">
    <property type="entry name" value="Glyco_trans_2-like"/>
</dbReference>
<dbReference type="SUPFAM" id="SSF53448">
    <property type="entry name" value="Nucleotide-diphospho-sugar transferases"/>
    <property type="match status" value="1"/>
</dbReference>
<evidence type="ECO:0000313" key="7">
    <source>
        <dbReference type="Proteomes" id="UP000596857"/>
    </source>
</evidence>
<dbReference type="EMBL" id="WHOB01000023">
    <property type="protein sequence ID" value="NOU79239.1"/>
    <property type="molecule type" value="Genomic_DNA"/>
</dbReference>
<protein>
    <submittedName>
        <fullName evidence="6">Glycosyltransferase</fullName>
    </submittedName>
</protein>
<evidence type="ECO:0000256" key="1">
    <source>
        <dbReference type="ARBA" id="ARBA00004776"/>
    </source>
</evidence>
<comment type="caution">
    <text evidence="6">The sequence shown here is derived from an EMBL/GenBank/DDBJ whole genome shotgun (WGS) entry which is preliminary data.</text>
</comment>
<dbReference type="Gene3D" id="3.40.50.150">
    <property type="entry name" value="Vaccinia Virus protein VP39"/>
    <property type="match status" value="1"/>
</dbReference>
<reference evidence="6 7" key="1">
    <citation type="submission" date="2019-10" db="EMBL/GenBank/DDBJ databases">
        <title>Description of Paenibacillus terricola sp. nov.</title>
        <authorList>
            <person name="Carlier A."/>
            <person name="Qi S."/>
        </authorList>
    </citation>
    <scope>NUCLEOTIDE SEQUENCE [LARGE SCALE GENOMIC DNA]</scope>
    <source>
        <strain evidence="6 7">LMG 31459</strain>
    </source>
</reference>
<dbReference type="Gene3D" id="1.25.40.10">
    <property type="entry name" value="Tetratricopeptide repeat domain"/>
    <property type="match status" value="2"/>
</dbReference>
<proteinExistence type="inferred from homology"/>
<name>A0ABX1YFW7_9BACL</name>
<evidence type="ECO:0000256" key="2">
    <source>
        <dbReference type="ARBA" id="ARBA00006739"/>
    </source>
</evidence>
<dbReference type="InterPro" id="IPR011990">
    <property type="entry name" value="TPR-like_helical_dom_sf"/>
</dbReference>
<dbReference type="Gene3D" id="3.90.550.10">
    <property type="entry name" value="Spore Coat Polysaccharide Biosynthesis Protein SpsA, Chain A"/>
    <property type="match status" value="1"/>
</dbReference>
<dbReference type="RefSeq" id="WP_171717146.1">
    <property type="nucleotide sequence ID" value="NZ_WHOB01000023.1"/>
</dbReference>
<keyword evidence="3" id="KW-0328">Glycosyltransferase</keyword>
<evidence type="ECO:0000256" key="3">
    <source>
        <dbReference type="ARBA" id="ARBA00022676"/>
    </source>
</evidence>
<feature type="domain" description="Glycosyltransferase 2-like" evidence="5">
    <location>
        <begin position="5"/>
        <end position="170"/>
    </location>
</feature>
<dbReference type="PANTHER" id="PTHR43179:SF12">
    <property type="entry name" value="GALACTOFURANOSYLTRANSFERASE GLFT2"/>
    <property type="match status" value="1"/>
</dbReference>
<dbReference type="SUPFAM" id="SSF53335">
    <property type="entry name" value="S-adenosyl-L-methionine-dependent methyltransferases"/>
    <property type="match status" value="1"/>
</dbReference>
<evidence type="ECO:0000256" key="4">
    <source>
        <dbReference type="ARBA" id="ARBA00022679"/>
    </source>
</evidence>
<gene>
    <name evidence="6" type="ORF">GC101_10140</name>
</gene>
<dbReference type="SUPFAM" id="SSF48452">
    <property type="entry name" value="TPR-like"/>
    <property type="match status" value="1"/>
</dbReference>
<dbReference type="InterPro" id="IPR029063">
    <property type="entry name" value="SAM-dependent_MTases_sf"/>
</dbReference>
<keyword evidence="4" id="KW-0808">Transferase</keyword>
<organism evidence="6 7">
    <name type="scientific">Paenibacillus phytohabitans</name>
    <dbReference type="NCBI Taxonomy" id="2654978"/>
    <lineage>
        <taxon>Bacteria</taxon>
        <taxon>Bacillati</taxon>
        <taxon>Bacillota</taxon>
        <taxon>Bacilli</taxon>
        <taxon>Bacillales</taxon>
        <taxon>Paenibacillaceae</taxon>
        <taxon>Paenibacillus</taxon>
    </lineage>
</organism>
<dbReference type="Proteomes" id="UP000596857">
    <property type="component" value="Unassembled WGS sequence"/>
</dbReference>
<comment type="pathway">
    <text evidence="1">Cell wall biogenesis; cell wall polysaccharide biosynthesis.</text>
</comment>
<comment type="similarity">
    <text evidence="2">Belongs to the glycosyltransferase 2 family.</text>
</comment>
<dbReference type="PANTHER" id="PTHR43179">
    <property type="entry name" value="RHAMNOSYLTRANSFERASE WBBL"/>
    <property type="match status" value="1"/>
</dbReference>
<evidence type="ECO:0000313" key="6">
    <source>
        <dbReference type="EMBL" id="NOU79239.1"/>
    </source>
</evidence>